<feature type="domain" description="Peptidase metallopeptidase" evidence="12">
    <location>
        <begin position="270"/>
        <end position="435"/>
    </location>
</feature>
<keyword evidence="2" id="KW-0645">Protease</keyword>
<dbReference type="InterPro" id="IPR036366">
    <property type="entry name" value="PGBDSf"/>
</dbReference>
<evidence type="ECO:0000313" key="14">
    <source>
        <dbReference type="Proteomes" id="UP001233172"/>
    </source>
</evidence>
<comment type="cofactor">
    <cofactor evidence="8">
        <name>Zn(2+)</name>
        <dbReference type="ChEBI" id="CHEBI:29105"/>
    </cofactor>
    <text evidence="8">Binds 2 Zn(2+) ions per subunit.</text>
</comment>
<evidence type="ECO:0000259" key="12">
    <source>
        <dbReference type="SMART" id="SM00235"/>
    </source>
</evidence>
<dbReference type="InterPro" id="IPR021190">
    <property type="entry name" value="Pept_M10A"/>
</dbReference>
<feature type="binding site" evidence="8">
    <location>
        <position position="365"/>
    </location>
    <ligand>
        <name>Ca(2+)</name>
        <dbReference type="ChEBI" id="CHEBI:29108"/>
        <label>1</label>
    </ligand>
</feature>
<dbReference type="GO" id="GO:0008270">
    <property type="term" value="F:zinc ion binding"/>
    <property type="evidence" value="ECO:0007669"/>
    <property type="project" value="InterPro"/>
</dbReference>
<feature type="binding site" evidence="8">
    <location>
        <position position="406"/>
    </location>
    <ligand>
        <name>Zn(2+)</name>
        <dbReference type="ChEBI" id="CHEBI:29105"/>
        <label>2</label>
        <note>catalytic</note>
    </ligand>
</feature>
<name>A0AAD8FC07_BIOPF</name>
<feature type="binding site" evidence="8">
    <location>
        <position position="616"/>
    </location>
    <ligand>
        <name>Ca(2+)</name>
        <dbReference type="ChEBI" id="CHEBI:29108"/>
        <label>4</label>
    </ligand>
</feature>
<feature type="binding site" evidence="8">
    <location>
        <position position="392"/>
    </location>
    <ligand>
        <name>Zn(2+)</name>
        <dbReference type="ChEBI" id="CHEBI:29105"/>
        <label>2</label>
        <note>catalytic</note>
    </ligand>
</feature>
<evidence type="ECO:0000256" key="9">
    <source>
        <dbReference type="PROSITE-ProRule" id="PRU01011"/>
    </source>
</evidence>
<feature type="compositionally biased region" description="Basic and acidic residues" evidence="10">
    <location>
        <begin position="139"/>
        <end position="154"/>
    </location>
</feature>
<feature type="binding site" evidence="8">
    <location>
        <position position="347"/>
    </location>
    <ligand>
        <name>Ca(2+)</name>
        <dbReference type="ChEBI" id="CHEBI:29108"/>
        <label>3</label>
    </ligand>
</feature>
<dbReference type="PROSITE" id="PS51642">
    <property type="entry name" value="HEMOPEXIN_2"/>
    <property type="match status" value="4"/>
</dbReference>
<feature type="chain" id="PRO_5042272648" evidence="11">
    <location>
        <begin position="23"/>
        <end position="674"/>
    </location>
</feature>
<dbReference type="SUPFAM" id="SSF55486">
    <property type="entry name" value="Metalloproteases ('zincins'), catalytic domain"/>
    <property type="match status" value="1"/>
</dbReference>
<feature type="binding site" evidence="8">
    <location>
        <position position="362"/>
    </location>
    <ligand>
        <name>Zn(2+)</name>
        <dbReference type="ChEBI" id="CHEBI:29105"/>
        <label>1</label>
    </ligand>
</feature>
<dbReference type="GO" id="GO:0031012">
    <property type="term" value="C:extracellular matrix"/>
    <property type="evidence" value="ECO:0007669"/>
    <property type="project" value="InterPro"/>
</dbReference>
<reference evidence="13" key="1">
    <citation type="journal article" date="2023" name="PLoS Negl. Trop. Dis.">
        <title>A genome sequence for Biomphalaria pfeifferi, the major vector snail for the human-infecting parasite Schistosoma mansoni.</title>
        <authorList>
            <person name="Bu L."/>
            <person name="Lu L."/>
            <person name="Laidemitt M.R."/>
            <person name="Zhang S.M."/>
            <person name="Mutuku M."/>
            <person name="Mkoji G."/>
            <person name="Steinauer M."/>
            <person name="Loker E.S."/>
        </authorList>
    </citation>
    <scope>NUCLEOTIDE SEQUENCE</scope>
    <source>
        <strain evidence="13">KasaAsao</strain>
    </source>
</reference>
<dbReference type="InterPro" id="IPR033739">
    <property type="entry name" value="M10A_MMP"/>
</dbReference>
<evidence type="ECO:0000256" key="7">
    <source>
        <dbReference type="PIRSR" id="PIRSR621190-1"/>
    </source>
</evidence>
<feature type="binding site" evidence="8">
    <location>
        <position position="364"/>
    </location>
    <ligand>
        <name>Ca(2+)</name>
        <dbReference type="ChEBI" id="CHEBI:29108"/>
        <label>3</label>
    </ligand>
</feature>
<dbReference type="CDD" id="cd04278">
    <property type="entry name" value="ZnMc_MMP"/>
    <property type="match status" value="1"/>
</dbReference>
<dbReference type="Gene3D" id="1.10.101.10">
    <property type="entry name" value="PGBD-like superfamily/PGBD"/>
    <property type="match status" value="1"/>
</dbReference>
<keyword evidence="6 13" id="KW-0482">Metalloprotease</keyword>
<dbReference type="GO" id="GO:0030574">
    <property type="term" value="P:collagen catabolic process"/>
    <property type="evidence" value="ECO:0007669"/>
    <property type="project" value="TreeGrafter"/>
</dbReference>
<feature type="signal peptide" evidence="11">
    <location>
        <begin position="1"/>
        <end position="22"/>
    </location>
</feature>
<dbReference type="PRINTS" id="PR00138">
    <property type="entry name" value="MATRIXIN"/>
</dbReference>
<evidence type="ECO:0000256" key="3">
    <source>
        <dbReference type="ARBA" id="ARBA00022723"/>
    </source>
</evidence>
<dbReference type="SUPFAM" id="SSF50923">
    <property type="entry name" value="Hemopexin-like domain"/>
    <property type="match status" value="1"/>
</dbReference>
<evidence type="ECO:0000256" key="11">
    <source>
        <dbReference type="SAM" id="SignalP"/>
    </source>
</evidence>
<evidence type="ECO:0000256" key="1">
    <source>
        <dbReference type="ARBA" id="ARBA00010370"/>
    </source>
</evidence>
<feature type="repeat" description="Hemopexin" evidence="9">
    <location>
        <begin position="437"/>
        <end position="491"/>
    </location>
</feature>
<keyword evidence="4" id="KW-0378">Hydrolase</keyword>
<evidence type="ECO:0000256" key="10">
    <source>
        <dbReference type="SAM" id="MobiDB-lite"/>
    </source>
</evidence>
<dbReference type="Pfam" id="PF00413">
    <property type="entry name" value="Peptidase_M10"/>
    <property type="match status" value="1"/>
</dbReference>
<feature type="binding site" evidence="8">
    <location>
        <position position="367"/>
    </location>
    <ligand>
        <name>Ca(2+)</name>
        <dbReference type="ChEBI" id="CHEBI:29108"/>
        <label>1</label>
    </ligand>
</feature>
<dbReference type="Gene3D" id="3.40.390.10">
    <property type="entry name" value="Collagenase (Catalytic Domain)"/>
    <property type="match status" value="1"/>
</dbReference>
<evidence type="ECO:0000256" key="8">
    <source>
        <dbReference type="PIRSR" id="PIRSR621190-2"/>
    </source>
</evidence>
<evidence type="ECO:0000256" key="6">
    <source>
        <dbReference type="ARBA" id="ARBA00023049"/>
    </source>
</evidence>
<dbReference type="InterPro" id="IPR001818">
    <property type="entry name" value="Pept_M10_metallopeptidase"/>
</dbReference>
<keyword evidence="11" id="KW-0732">Signal</keyword>
<feature type="binding site" evidence="8">
    <location>
        <position position="388"/>
    </location>
    <ligand>
        <name>Zn(2+)</name>
        <dbReference type="ChEBI" id="CHEBI:29105"/>
        <label>2</label>
        <note>catalytic</note>
    </ligand>
</feature>
<dbReference type="PANTHER" id="PTHR10201">
    <property type="entry name" value="MATRIX METALLOPROTEINASE"/>
    <property type="match status" value="1"/>
</dbReference>
<reference evidence="13" key="2">
    <citation type="submission" date="2023-04" db="EMBL/GenBank/DDBJ databases">
        <authorList>
            <person name="Bu L."/>
            <person name="Lu L."/>
            <person name="Laidemitt M.R."/>
            <person name="Zhang S.M."/>
            <person name="Mutuku M."/>
            <person name="Mkoji G."/>
            <person name="Steinauer M."/>
            <person name="Loker E.S."/>
        </authorList>
    </citation>
    <scope>NUCLEOTIDE SEQUENCE</scope>
    <source>
        <strain evidence="13">KasaAsao</strain>
        <tissue evidence="13">Whole Snail</tissue>
    </source>
</reference>
<feature type="repeat" description="Hemopexin" evidence="9">
    <location>
        <begin position="554"/>
        <end position="605"/>
    </location>
</feature>
<protein>
    <submittedName>
        <fullName evidence="13">Matrix metalloproteinase-21</fullName>
    </submittedName>
</protein>
<evidence type="ECO:0000256" key="4">
    <source>
        <dbReference type="ARBA" id="ARBA00022801"/>
    </source>
</evidence>
<keyword evidence="5 8" id="KW-0862">Zinc</keyword>
<dbReference type="Gene3D" id="2.110.10.10">
    <property type="entry name" value="Hemopexin-like domain"/>
    <property type="match status" value="1"/>
</dbReference>
<evidence type="ECO:0000256" key="5">
    <source>
        <dbReference type="ARBA" id="ARBA00022833"/>
    </source>
</evidence>
<evidence type="ECO:0000313" key="13">
    <source>
        <dbReference type="EMBL" id="KAK0057891.1"/>
    </source>
</evidence>
<dbReference type="AlphaFoldDB" id="A0AAD8FC07"/>
<dbReference type="InterPro" id="IPR018487">
    <property type="entry name" value="Hemopexin-like_repeat"/>
</dbReference>
<proteinExistence type="inferred from homology"/>
<feature type="binding site" evidence="8">
    <location>
        <position position="618"/>
    </location>
    <ligand>
        <name>Ca(2+)</name>
        <dbReference type="ChEBI" id="CHEBI:29108"/>
        <label>5</label>
    </ligand>
</feature>
<dbReference type="Proteomes" id="UP001233172">
    <property type="component" value="Unassembled WGS sequence"/>
</dbReference>
<dbReference type="InterPro" id="IPR006026">
    <property type="entry name" value="Peptidase_Metallo"/>
</dbReference>
<dbReference type="GO" id="GO:0004222">
    <property type="term" value="F:metalloendopeptidase activity"/>
    <property type="evidence" value="ECO:0007669"/>
    <property type="project" value="InterPro"/>
</dbReference>
<gene>
    <name evidence="13" type="ORF">Bpfe_012544</name>
</gene>
<dbReference type="GO" id="GO:0030198">
    <property type="term" value="P:extracellular matrix organization"/>
    <property type="evidence" value="ECO:0007669"/>
    <property type="project" value="TreeGrafter"/>
</dbReference>
<keyword evidence="3 8" id="KW-0479">Metal-binding</keyword>
<feature type="repeat" description="Hemopexin" evidence="9">
    <location>
        <begin position="612"/>
        <end position="665"/>
    </location>
</feature>
<feature type="binding site" evidence="8">
    <location>
        <position position="496"/>
    </location>
    <ligand>
        <name>Ca(2+)</name>
        <dbReference type="ChEBI" id="CHEBI:29108"/>
        <label>4</label>
    </ligand>
</feature>
<comment type="caution">
    <text evidence="13">The sequence shown here is derived from an EMBL/GenBank/DDBJ whole genome shotgun (WGS) entry which is preliminary data.</text>
</comment>
<dbReference type="SMART" id="SM00235">
    <property type="entry name" value="ZnMc"/>
    <property type="match status" value="1"/>
</dbReference>
<dbReference type="InterPro" id="IPR036375">
    <property type="entry name" value="Hemopexin-like_dom_sf"/>
</dbReference>
<comment type="cofactor">
    <cofactor evidence="8">
        <name>Ca(2+)</name>
        <dbReference type="ChEBI" id="CHEBI:29108"/>
    </cofactor>
    <text evidence="8">Can bind about 5 Ca(2+) ions per subunit.</text>
</comment>
<dbReference type="GO" id="GO:0006508">
    <property type="term" value="P:proteolysis"/>
    <property type="evidence" value="ECO:0007669"/>
    <property type="project" value="UniProtKB-KW"/>
</dbReference>
<dbReference type="SMART" id="SM00120">
    <property type="entry name" value="HX"/>
    <property type="match status" value="4"/>
</dbReference>
<comment type="similarity">
    <text evidence="1">Belongs to the peptidase M10A family.</text>
</comment>
<accession>A0AAD8FC07</accession>
<feature type="binding site" evidence="8">
    <location>
        <position position="367"/>
    </location>
    <ligand>
        <name>Ca(2+)</name>
        <dbReference type="ChEBI" id="CHEBI:29108"/>
        <label>3</label>
    </ligand>
</feature>
<dbReference type="InterPro" id="IPR036365">
    <property type="entry name" value="PGBD-like_sf"/>
</dbReference>
<feature type="binding site" evidence="8">
    <location>
        <position position="328"/>
    </location>
    <ligand>
        <name>Ca(2+)</name>
        <dbReference type="ChEBI" id="CHEBI:29108"/>
        <label>2</label>
    </ligand>
</feature>
<feature type="binding site" evidence="8">
    <location>
        <position position="354"/>
    </location>
    <ligand>
        <name>Zn(2+)</name>
        <dbReference type="ChEBI" id="CHEBI:29105"/>
        <label>1</label>
    </ligand>
</feature>
<dbReference type="PANTHER" id="PTHR10201:SF323">
    <property type="entry name" value="MATRIX METALLOPROTEINASE-21"/>
    <property type="match status" value="1"/>
</dbReference>
<feature type="region of interest" description="Disordered" evidence="10">
    <location>
        <begin position="121"/>
        <end position="160"/>
    </location>
</feature>
<dbReference type="InterPro" id="IPR024079">
    <property type="entry name" value="MetalloPept_cat_dom_sf"/>
</dbReference>
<feature type="binding site" evidence="8">
    <location>
        <position position="346"/>
    </location>
    <ligand>
        <name>Ca(2+)</name>
        <dbReference type="ChEBI" id="CHEBI:29108"/>
        <label>3</label>
    </ligand>
</feature>
<keyword evidence="8" id="KW-0106">Calcium</keyword>
<feature type="active site" evidence="7">
    <location>
        <position position="389"/>
    </location>
</feature>
<feature type="binding site" evidence="8">
    <location>
        <position position="398"/>
    </location>
    <ligand>
        <name>Zn(2+)</name>
        <dbReference type="ChEBI" id="CHEBI:29105"/>
        <label>2</label>
        <note>catalytic</note>
    </ligand>
</feature>
<dbReference type="SUPFAM" id="SSF47090">
    <property type="entry name" value="PGBD-like"/>
    <property type="match status" value="1"/>
</dbReference>
<evidence type="ECO:0000256" key="2">
    <source>
        <dbReference type="ARBA" id="ARBA00022670"/>
    </source>
</evidence>
<sequence length="674" mass="79044">MLWWRQVLVGLVHTLPFLLVAGEPFYQRRDHLDQAQYMTIANENVVKDRTDAEFVLSKYGYLRCQVTRRKREATHDYDKDRMIHYNSFLSGLLEEGGGNTCDEIEVQKAIRNYQRTYNLPETGELDDETKSLMSTSRCGNKDSLKGQDKAKSVKDSQASQELDQLVRVDKKSNKTDDDDNRTAIKSQRLVKRSLPAAKSKLYRLLAGETPKARTLESHKKYLEEYIQNLQAKSKGQKQLLHKYTPAERKKRSVHVWSKNSLPLGKYQGENGELFNKDVVRWRLLTTGFSTRIPVEDQRATIDLAFRMWSEVIPLRFTEDTSSDIHNVDIEIAFGKGSHQNCEHDFDGNGGEIAHSWNAGNMHFDDEENFKSIRSYSHDGIYLLRVAVHEIGHVLGLSHTNKSHSIMYAIYQAEELTPEFELARDDRHEIQNIYGVCKGKFDTAFDWVRKRDNQLIYNTYFFRDNHYWMYENHANRTRYGDPLYIAREWNGVPNNLDGYAHVLLYNGQDFIPDAFFFKGEYYYKYNSDKDSVVEGWPRLIKDDFGPKAGETESIPDNIDSVFFDLRDRNLYFFKNDEVYVYNPTATDNEKGCCVRKRKIIEEFPPAEGHNPLPSSLDVVYYSYKDKMMYFFKGEDLWRNKLFDPRQRRTVNSIEYVGPWYHKWKDICDVNIMNKH</sequence>
<organism evidence="13 14">
    <name type="scientific">Biomphalaria pfeifferi</name>
    <name type="common">Bloodfluke planorb</name>
    <name type="synonym">Freshwater snail</name>
    <dbReference type="NCBI Taxonomy" id="112525"/>
    <lineage>
        <taxon>Eukaryota</taxon>
        <taxon>Metazoa</taxon>
        <taxon>Spiralia</taxon>
        <taxon>Lophotrochozoa</taxon>
        <taxon>Mollusca</taxon>
        <taxon>Gastropoda</taxon>
        <taxon>Heterobranchia</taxon>
        <taxon>Euthyneura</taxon>
        <taxon>Panpulmonata</taxon>
        <taxon>Hygrophila</taxon>
        <taxon>Lymnaeoidea</taxon>
        <taxon>Planorbidae</taxon>
        <taxon>Biomphalaria</taxon>
    </lineage>
</organism>
<feature type="binding site" evidence="8">
    <location>
        <position position="338"/>
    </location>
    <ligand>
        <name>Zn(2+)</name>
        <dbReference type="ChEBI" id="CHEBI:29105"/>
        <label>1</label>
    </ligand>
</feature>
<keyword evidence="14" id="KW-1185">Reference proteome</keyword>
<dbReference type="EMBL" id="JASAOG010000051">
    <property type="protein sequence ID" value="KAK0057891.1"/>
    <property type="molecule type" value="Genomic_DNA"/>
</dbReference>
<feature type="repeat" description="Hemopexin" evidence="9">
    <location>
        <begin position="492"/>
        <end position="546"/>
    </location>
</feature>